<dbReference type="InterPro" id="IPR042197">
    <property type="entry name" value="Apaf_helical"/>
</dbReference>
<keyword evidence="2" id="KW-0677">Repeat</keyword>
<dbReference type="PANTHER" id="PTHR11017:SF575">
    <property type="entry name" value="ADP-RIBOSYL CYCLASE_CYCLIC ADP-RIBOSE HYDROLASE"/>
    <property type="match status" value="1"/>
</dbReference>
<protein>
    <recommendedName>
        <fullName evidence="6">TIR domain-containing protein</fullName>
    </recommendedName>
</protein>
<dbReference type="Gene3D" id="1.10.8.430">
    <property type="entry name" value="Helical domain of apoptotic protease-activating factors"/>
    <property type="match status" value="1"/>
</dbReference>
<evidence type="ECO:0000313" key="8">
    <source>
        <dbReference type="Proteomes" id="UP001345219"/>
    </source>
</evidence>
<dbReference type="PRINTS" id="PR00364">
    <property type="entry name" value="DISEASERSIST"/>
</dbReference>
<dbReference type="InterPro" id="IPR055414">
    <property type="entry name" value="LRR_R13L4/SHOC2-like"/>
</dbReference>
<evidence type="ECO:0000256" key="5">
    <source>
        <dbReference type="SAM" id="MobiDB-lite"/>
    </source>
</evidence>
<dbReference type="FunFam" id="3.40.50.10140:FF:000007">
    <property type="entry name" value="Disease resistance protein (TIR-NBS-LRR class)"/>
    <property type="match status" value="1"/>
</dbReference>
<reference evidence="7 8" key="1">
    <citation type="journal article" date="2023" name="Hortic Res">
        <title>Pangenome of water caltrop reveals structural variations and asymmetric subgenome divergence after allopolyploidization.</title>
        <authorList>
            <person name="Zhang X."/>
            <person name="Chen Y."/>
            <person name="Wang L."/>
            <person name="Yuan Y."/>
            <person name="Fang M."/>
            <person name="Shi L."/>
            <person name="Lu R."/>
            <person name="Comes H.P."/>
            <person name="Ma Y."/>
            <person name="Chen Y."/>
            <person name="Huang G."/>
            <person name="Zhou Y."/>
            <person name="Zheng Z."/>
            <person name="Qiu Y."/>
        </authorList>
    </citation>
    <scope>NUCLEOTIDE SEQUENCE [LARGE SCALE GENOMIC DNA]</scope>
    <source>
        <tissue evidence="7">Roots</tissue>
    </source>
</reference>
<dbReference type="InterPro" id="IPR000157">
    <property type="entry name" value="TIR_dom"/>
</dbReference>
<dbReference type="Pfam" id="PF00931">
    <property type="entry name" value="NB-ARC"/>
    <property type="match status" value="1"/>
</dbReference>
<dbReference type="Gene3D" id="3.40.50.10140">
    <property type="entry name" value="Toll/interleukin-1 receptor homology (TIR) domain"/>
    <property type="match status" value="1"/>
</dbReference>
<dbReference type="GO" id="GO:0051707">
    <property type="term" value="P:response to other organism"/>
    <property type="evidence" value="ECO:0007669"/>
    <property type="project" value="UniProtKB-ARBA"/>
</dbReference>
<feature type="region of interest" description="Disordered" evidence="5">
    <location>
        <begin position="1084"/>
        <end position="1116"/>
    </location>
</feature>
<dbReference type="GO" id="GO:0006952">
    <property type="term" value="P:defense response"/>
    <property type="evidence" value="ECO:0007669"/>
    <property type="project" value="UniProtKB-KW"/>
</dbReference>
<dbReference type="SUPFAM" id="SSF52540">
    <property type="entry name" value="P-loop containing nucleoside triphosphate hydrolases"/>
    <property type="match status" value="1"/>
</dbReference>
<evidence type="ECO:0000259" key="6">
    <source>
        <dbReference type="PROSITE" id="PS50104"/>
    </source>
</evidence>
<dbReference type="Gene3D" id="3.80.10.10">
    <property type="entry name" value="Ribonuclease Inhibitor"/>
    <property type="match status" value="1"/>
</dbReference>
<evidence type="ECO:0000256" key="3">
    <source>
        <dbReference type="ARBA" id="ARBA00022821"/>
    </source>
</evidence>
<sequence length="1130" mass="127456">MAAIEELTDSGSFTREGWEVFLSFRGSDTRRSFISHLASCLKGRGINVFIDYDLRRGNPISKQLMGIIRSSRVSVVVFSRNYGQSRWCLQELCEIMECSKMLPGRVVLPVFYNVTPNDVRRQGGQFGEEFYKYKDDRNFARWKDALTEAADLSGWDVSDPANGPEAEILRKIADRICKELDNTGYRDVGKYPVGLEHRINQVKKYLNVGHDDVHSVAICGMRGIGKTTLATAVYNQLQHTFEGKSLLANVGEKSKERNGLVKLQRQLLKDILLYEKIDVEDTARGISMIRKRLEGKRVLVILDDVTHPEQLNALLRDKEWLGKGSIIIITATNPDLVSEIVGKNVYEMKELDPKEAVQLFSMHAFRSCEPKEGFTALSEAVVDYCDGLPLALEVLGSTLHNQGMKEWQDSLDNLKRNSNRDIQKRLELCYHVLDRDEKRMFLDIACFFVHRDKDYVLQILNGCGFSGQIGMRSLVHRNLVKIRGKILDMHGLIQDMGKEIVREESIDPGERSRLFFHEDILQVLQNPGLGTRNVEGLALSASESTDEKKLMEKVDAEAFSEMKRLRLLCLQNVQVDGDYGHISKELRWLCWHGFPLKFLPDNLNMGKLVAMDMQYSKLRVMWRTSKTLGNLKVLDVSHSHFLSRTPEFSILPNLEELIMEDCNELKTVDGSIGHLQRLVSVNLKDCKKLQDIPDSICYVKSLQVLSITGCSKITSLPDDIGLLESLVELLADGAPIAKLPLSLGNLKNLKKLYLHGYDRWKSRSISELVWSWISKEETPRQNNQQIIPFSNFKALTDLRLKGCNLSDGGSLQGIGALSSLQNLVVTESLLSCLPDSISSLSNLRWVQMHSCPTLESLPPMPYCLKLMSCKDCPSLTDISYTKEWYPGITLTFEGCSNLSAKSITSIIKVTSLALFPFSLSLSLSENESMDLCSVCSLQFWPFAESLGQFLYIPWSNIPEYFEHQSRGTSLTFQVSPCGIEKIVVSFVLSSTKRQPAVPSWLPSVILYSITSGQQLEADSFSEESIRTEDQLGVLYFKPSLMMDIQQSAAITTQVTLQVEPVADWVIKGVGVHLEEKKRPRCRIIDLDEPEPDSERAGPSHGGSSEEYLPEDELTMEISGGDHQWTLLLLE</sequence>
<dbReference type="PANTHER" id="PTHR11017">
    <property type="entry name" value="LEUCINE-RICH REPEAT-CONTAINING PROTEIN"/>
    <property type="match status" value="1"/>
</dbReference>
<name>A0AAN7JN58_9MYRT</name>
<feature type="domain" description="TIR" evidence="6">
    <location>
        <begin position="16"/>
        <end position="180"/>
    </location>
</feature>
<proteinExistence type="predicted"/>
<dbReference type="Proteomes" id="UP001345219">
    <property type="component" value="Chromosome 4"/>
</dbReference>
<dbReference type="InterPro" id="IPR027417">
    <property type="entry name" value="P-loop_NTPase"/>
</dbReference>
<dbReference type="InterPro" id="IPR058192">
    <property type="entry name" value="WHD_ROQ1-like"/>
</dbReference>
<dbReference type="InterPro" id="IPR003593">
    <property type="entry name" value="AAA+_ATPase"/>
</dbReference>
<dbReference type="Pfam" id="PF23282">
    <property type="entry name" value="WHD_ROQ1"/>
    <property type="match status" value="1"/>
</dbReference>
<keyword evidence="8" id="KW-1185">Reference proteome</keyword>
<dbReference type="InterPro" id="IPR035897">
    <property type="entry name" value="Toll_tir_struct_dom_sf"/>
</dbReference>
<dbReference type="InterPro" id="IPR002182">
    <property type="entry name" value="NB-ARC"/>
</dbReference>
<evidence type="ECO:0000256" key="2">
    <source>
        <dbReference type="ARBA" id="ARBA00022737"/>
    </source>
</evidence>
<dbReference type="GO" id="GO:0043531">
    <property type="term" value="F:ADP binding"/>
    <property type="evidence" value="ECO:0007669"/>
    <property type="project" value="InterPro"/>
</dbReference>
<comment type="caution">
    <text evidence="7">The sequence shown here is derived from an EMBL/GenBank/DDBJ whole genome shotgun (WGS) entry which is preliminary data.</text>
</comment>
<keyword evidence="3" id="KW-0611">Plant defense</keyword>
<dbReference type="PROSITE" id="PS50104">
    <property type="entry name" value="TIR"/>
    <property type="match status" value="1"/>
</dbReference>
<dbReference type="Pfam" id="PF01582">
    <property type="entry name" value="TIR"/>
    <property type="match status" value="1"/>
</dbReference>
<dbReference type="InterPro" id="IPR032675">
    <property type="entry name" value="LRR_dom_sf"/>
</dbReference>
<organism evidence="7 8">
    <name type="scientific">Trapa incisa</name>
    <dbReference type="NCBI Taxonomy" id="236973"/>
    <lineage>
        <taxon>Eukaryota</taxon>
        <taxon>Viridiplantae</taxon>
        <taxon>Streptophyta</taxon>
        <taxon>Embryophyta</taxon>
        <taxon>Tracheophyta</taxon>
        <taxon>Spermatophyta</taxon>
        <taxon>Magnoliopsida</taxon>
        <taxon>eudicotyledons</taxon>
        <taxon>Gunneridae</taxon>
        <taxon>Pentapetalae</taxon>
        <taxon>rosids</taxon>
        <taxon>malvids</taxon>
        <taxon>Myrtales</taxon>
        <taxon>Lythraceae</taxon>
        <taxon>Trapa</taxon>
    </lineage>
</organism>
<dbReference type="SUPFAM" id="SSF52058">
    <property type="entry name" value="L domain-like"/>
    <property type="match status" value="1"/>
</dbReference>
<accession>A0AAN7JN58</accession>
<dbReference type="SUPFAM" id="SSF52200">
    <property type="entry name" value="Toll/Interleukin receptor TIR domain"/>
    <property type="match status" value="1"/>
</dbReference>
<dbReference type="Pfam" id="PF23598">
    <property type="entry name" value="LRR_14"/>
    <property type="match status" value="1"/>
</dbReference>
<dbReference type="SMART" id="SM00382">
    <property type="entry name" value="AAA"/>
    <property type="match status" value="1"/>
</dbReference>
<dbReference type="SMART" id="SM00255">
    <property type="entry name" value="TIR"/>
    <property type="match status" value="1"/>
</dbReference>
<evidence type="ECO:0000256" key="4">
    <source>
        <dbReference type="ARBA" id="ARBA00023027"/>
    </source>
</evidence>
<evidence type="ECO:0000313" key="7">
    <source>
        <dbReference type="EMBL" id="KAK4750462.1"/>
    </source>
</evidence>
<dbReference type="Gene3D" id="3.40.50.300">
    <property type="entry name" value="P-loop containing nucleotide triphosphate hydrolases"/>
    <property type="match status" value="1"/>
</dbReference>
<dbReference type="AlphaFoldDB" id="A0AAN7JN58"/>
<dbReference type="InterPro" id="IPR044974">
    <property type="entry name" value="Disease_R_plants"/>
</dbReference>
<keyword evidence="4" id="KW-0520">NAD</keyword>
<dbReference type="EMBL" id="JAXIOK010000017">
    <property type="protein sequence ID" value="KAK4750462.1"/>
    <property type="molecule type" value="Genomic_DNA"/>
</dbReference>
<evidence type="ECO:0000256" key="1">
    <source>
        <dbReference type="ARBA" id="ARBA00022614"/>
    </source>
</evidence>
<dbReference type="GO" id="GO:0007165">
    <property type="term" value="P:signal transduction"/>
    <property type="evidence" value="ECO:0007669"/>
    <property type="project" value="InterPro"/>
</dbReference>
<keyword evidence="1" id="KW-0433">Leucine-rich repeat</keyword>
<gene>
    <name evidence="7" type="ORF">SAY87_003944</name>
</gene>